<evidence type="ECO:0000256" key="1">
    <source>
        <dbReference type="SAM" id="MobiDB-lite"/>
    </source>
</evidence>
<dbReference type="Proteomes" id="UP000199159">
    <property type="component" value="Unassembled WGS sequence"/>
</dbReference>
<gene>
    <name evidence="3" type="ORF">SAMN05216565_103174</name>
</gene>
<dbReference type="EMBL" id="FNJU01000003">
    <property type="protein sequence ID" value="SDP46502.1"/>
    <property type="molecule type" value="Genomic_DNA"/>
</dbReference>
<name>A0A1H0SXA3_9BACI</name>
<dbReference type="STRING" id="930152.SAMN05216565_103174"/>
<evidence type="ECO:0000313" key="3">
    <source>
        <dbReference type="EMBL" id="SDP46502.1"/>
    </source>
</evidence>
<feature type="transmembrane region" description="Helical" evidence="2">
    <location>
        <begin position="6"/>
        <end position="22"/>
    </location>
</feature>
<feature type="compositionally biased region" description="Basic and acidic residues" evidence="1">
    <location>
        <begin position="40"/>
        <end position="50"/>
    </location>
</feature>
<dbReference type="AlphaFoldDB" id="A0A1H0SXA3"/>
<organism evidence="3 4">
    <name type="scientific">Litchfieldia salsa</name>
    <dbReference type="NCBI Taxonomy" id="930152"/>
    <lineage>
        <taxon>Bacteria</taxon>
        <taxon>Bacillati</taxon>
        <taxon>Bacillota</taxon>
        <taxon>Bacilli</taxon>
        <taxon>Bacillales</taxon>
        <taxon>Bacillaceae</taxon>
        <taxon>Litchfieldia</taxon>
    </lineage>
</organism>
<dbReference type="RefSeq" id="WP_090851846.1">
    <property type="nucleotide sequence ID" value="NZ_FNJU01000003.1"/>
</dbReference>
<keyword evidence="2" id="KW-0472">Membrane</keyword>
<feature type="compositionally biased region" description="Polar residues" evidence="1">
    <location>
        <begin position="52"/>
        <end position="62"/>
    </location>
</feature>
<keyword evidence="2" id="KW-1133">Transmembrane helix</keyword>
<keyword evidence="2" id="KW-0812">Transmembrane</keyword>
<feature type="region of interest" description="Disordered" evidence="1">
    <location>
        <begin position="40"/>
        <end position="62"/>
    </location>
</feature>
<accession>A0A1H0SXA3</accession>
<evidence type="ECO:0000256" key="2">
    <source>
        <dbReference type="SAM" id="Phobius"/>
    </source>
</evidence>
<protein>
    <submittedName>
        <fullName evidence="3">Uncharacterized protein</fullName>
    </submittedName>
</protein>
<dbReference type="OrthoDB" id="2940324at2"/>
<reference evidence="4" key="1">
    <citation type="submission" date="2016-10" db="EMBL/GenBank/DDBJ databases">
        <authorList>
            <person name="Varghese N."/>
            <person name="Submissions S."/>
        </authorList>
    </citation>
    <scope>NUCLEOTIDE SEQUENCE [LARGE SCALE GENOMIC DNA]</scope>
    <source>
        <strain evidence="4">IBRC-M10078</strain>
    </source>
</reference>
<proteinExistence type="predicted"/>
<evidence type="ECO:0000313" key="4">
    <source>
        <dbReference type="Proteomes" id="UP000199159"/>
    </source>
</evidence>
<keyword evidence="4" id="KW-1185">Reference proteome</keyword>
<sequence length="62" mass="7299">MALVWIFVGLFIAVLLLFGYFLDKKTNRYKQISDKNVKDGQESIKDEAQKHNPPNSNQTNWW</sequence>